<dbReference type="PANTHER" id="PTHR30419">
    <property type="entry name" value="HTH-TYPE TRANSCRIPTIONAL REGULATOR YBHD"/>
    <property type="match status" value="1"/>
</dbReference>
<protein>
    <submittedName>
        <fullName evidence="6">LysR family transcriptional regulator</fullName>
    </submittedName>
</protein>
<dbReference type="InterPro" id="IPR005119">
    <property type="entry name" value="LysR_subst-bd"/>
</dbReference>
<dbReference type="GO" id="GO:0003677">
    <property type="term" value="F:DNA binding"/>
    <property type="evidence" value="ECO:0007669"/>
    <property type="project" value="UniProtKB-KW"/>
</dbReference>
<comment type="similarity">
    <text evidence="1">Belongs to the LysR transcriptional regulatory family.</text>
</comment>
<reference evidence="6 7" key="1">
    <citation type="submission" date="2018-05" db="EMBL/GenBank/DDBJ databases">
        <title>Kurthia sibirica genome sequence.</title>
        <authorList>
            <person name="Maclea K.S."/>
            <person name="Goen A.E."/>
        </authorList>
    </citation>
    <scope>NUCLEOTIDE SEQUENCE [LARGE SCALE GENOMIC DNA]</scope>
    <source>
        <strain evidence="6 7">ATCC 49154</strain>
    </source>
</reference>
<dbReference type="InterPro" id="IPR050950">
    <property type="entry name" value="HTH-type_LysR_regulators"/>
</dbReference>
<dbReference type="PROSITE" id="PS50931">
    <property type="entry name" value="HTH_LYSR"/>
    <property type="match status" value="1"/>
</dbReference>
<evidence type="ECO:0000256" key="2">
    <source>
        <dbReference type="ARBA" id="ARBA00023015"/>
    </source>
</evidence>
<dbReference type="PRINTS" id="PR00039">
    <property type="entry name" value="HTHLYSR"/>
</dbReference>
<keyword evidence="3" id="KW-0238">DNA-binding</keyword>
<evidence type="ECO:0000259" key="5">
    <source>
        <dbReference type="PROSITE" id="PS50931"/>
    </source>
</evidence>
<dbReference type="Proteomes" id="UP000245938">
    <property type="component" value="Unassembled WGS sequence"/>
</dbReference>
<dbReference type="CDD" id="cd08434">
    <property type="entry name" value="PBP2_GltC_like"/>
    <property type="match status" value="1"/>
</dbReference>
<evidence type="ECO:0000313" key="7">
    <source>
        <dbReference type="Proteomes" id="UP000245938"/>
    </source>
</evidence>
<dbReference type="Gene3D" id="3.40.190.290">
    <property type="match status" value="1"/>
</dbReference>
<keyword evidence="7" id="KW-1185">Reference proteome</keyword>
<organism evidence="6 7">
    <name type="scientific">Kurthia sibirica</name>
    <dbReference type="NCBI Taxonomy" id="202750"/>
    <lineage>
        <taxon>Bacteria</taxon>
        <taxon>Bacillati</taxon>
        <taxon>Bacillota</taxon>
        <taxon>Bacilli</taxon>
        <taxon>Bacillales</taxon>
        <taxon>Caryophanaceae</taxon>
        <taxon>Kurthia</taxon>
    </lineage>
</organism>
<dbReference type="OrthoDB" id="9803735at2"/>
<dbReference type="SUPFAM" id="SSF46785">
    <property type="entry name" value="Winged helix' DNA-binding domain"/>
    <property type="match status" value="1"/>
</dbReference>
<comment type="caution">
    <text evidence="6">The sequence shown here is derived from an EMBL/GenBank/DDBJ whole genome shotgun (WGS) entry which is preliminary data.</text>
</comment>
<dbReference type="Pfam" id="PF03466">
    <property type="entry name" value="LysR_substrate"/>
    <property type="match status" value="1"/>
</dbReference>
<dbReference type="AlphaFoldDB" id="A0A2U3AKB4"/>
<gene>
    <name evidence="6" type="ORF">DEX24_11055</name>
</gene>
<dbReference type="Gene3D" id="1.10.10.10">
    <property type="entry name" value="Winged helix-like DNA-binding domain superfamily/Winged helix DNA-binding domain"/>
    <property type="match status" value="1"/>
</dbReference>
<accession>A0A2U3AKB4</accession>
<feature type="domain" description="HTH lysR-type" evidence="5">
    <location>
        <begin position="1"/>
        <end position="58"/>
    </location>
</feature>
<sequence>MDFQQLIYFHTVAKMQHMTQASVLLNISQPALSKAISQLEGEVGAPLFERVGRAIRLNRYGQLFLERTLPITKMMEDAKQEIRDLVTPNSGTVSVGFTHSIGTQLIAKVVKGFHEQYPNMHFEFIQRDSLHLITDLNDGVCDICLIPYTESDFLIEWLELWREEVYVVVPEQHRLAHLKSISLQELAHESIVTIKGGNSLRQIQQQLFDDVGIAPKIVFEGEEFHTVASFVEAGFGVALLPDMTKLDGFKVKRLHVHDVTCERIIGIASIAGRYLPDVTKYFKQFIIDELKKV</sequence>
<name>A0A2U3AKB4_9BACL</name>
<keyword evidence="4" id="KW-0804">Transcription</keyword>
<dbReference type="GO" id="GO:0003700">
    <property type="term" value="F:DNA-binding transcription factor activity"/>
    <property type="evidence" value="ECO:0007669"/>
    <property type="project" value="InterPro"/>
</dbReference>
<dbReference type="PANTHER" id="PTHR30419:SF28">
    <property type="entry name" value="HTH-TYPE TRANSCRIPTIONAL REGULATOR BSDA"/>
    <property type="match status" value="1"/>
</dbReference>
<dbReference type="RefSeq" id="WP_109306487.1">
    <property type="nucleotide sequence ID" value="NZ_BJUF01000005.1"/>
</dbReference>
<dbReference type="Pfam" id="PF00126">
    <property type="entry name" value="HTH_1"/>
    <property type="match status" value="1"/>
</dbReference>
<dbReference type="GO" id="GO:0005829">
    <property type="term" value="C:cytosol"/>
    <property type="evidence" value="ECO:0007669"/>
    <property type="project" value="TreeGrafter"/>
</dbReference>
<dbReference type="InterPro" id="IPR000847">
    <property type="entry name" value="LysR_HTH_N"/>
</dbReference>
<dbReference type="InterPro" id="IPR036388">
    <property type="entry name" value="WH-like_DNA-bd_sf"/>
</dbReference>
<evidence type="ECO:0000313" key="6">
    <source>
        <dbReference type="EMBL" id="PWI24944.1"/>
    </source>
</evidence>
<dbReference type="InterPro" id="IPR036390">
    <property type="entry name" value="WH_DNA-bd_sf"/>
</dbReference>
<evidence type="ECO:0000256" key="1">
    <source>
        <dbReference type="ARBA" id="ARBA00009437"/>
    </source>
</evidence>
<keyword evidence="2" id="KW-0805">Transcription regulation</keyword>
<dbReference type="SUPFAM" id="SSF53850">
    <property type="entry name" value="Periplasmic binding protein-like II"/>
    <property type="match status" value="1"/>
</dbReference>
<evidence type="ECO:0000256" key="4">
    <source>
        <dbReference type="ARBA" id="ARBA00023163"/>
    </source>
</evidence>
<dbReference type="EMBL" id="QFVR01000014">
    <property type="protein sequence ID" value="PWI24944.1"/>
    <property type="molecule type" value="Genomic_DNA"/>
</dbReference>
<dbReference type="FunFam" id="1.10.10.10:FF:000001">
    <property type="entry name" value="LysR family transcriptional regulator"/>
    <property type="match status" value="1"/>
</dbReference>
<proteinExistence type="inferred from homology"/>
<evidence type="ECO:0000256" key="3">
    <source>
        <dbReference type="ARBA" id="ARBA00023125"/>
    </source>
</evidence>